<dbReference type="PANTHER" id="PTHR43358:SF4">
    <property type="entry name" value="ALPHA_BETA HYDROLASE FOLD-1 DOMAIN-CONTAINING PROTEIN"/>
    <property type="match status" value="1"/>
</dbReference>
<sequence>MIVVIILILLLLLGLAAASQYFYTMAIARRPKTFLAGNPDLKDTPASDPVWLDAQPLQAWELLSGDGLRLRGYYLPALRDTSRIVLLAHGYSGSGKMHMNALAKLYHEQLGYHVLLPDARGHGDSEGAYIGFGWPDRRDVLLWIGELIRRFGGEAQIVLHGVSMGGATVLMTSGEPLPPQVKAVVSDCAYTSVKDVLSYQLRRMYKLPSFPFIGMTSLVTRLRSGYSFGEASALEAVRRAEKPILFIHGSADTFVPTSMVHRLMEACRGYKELFLVPGAGHGMAYTAAPEEYAWRVRQFTERFVRETAPQPVAQP</sequence>
<dbReference type="InterPro" id="IPR000073">
    <property type="entry name" value="AB_hydrolase_1"/>
</dbReference>
<dbReference type="AlphaFoldDB" id="H6NQA5"/>
<proteinExistence type="predicted"/>
<dbReference type="STRING" id="1116391.PM3016_5214"/>
<dbReference type="SUPFAM" id="SSF53474">
    <property type="entry name" value="alpha/beta-Hydrolases"/>
    <property type="match status" value="1"/>
</dbReference>
<dbReference type="RefSeq" id="WP_014371448.1">
    <property type="nucleotide sequence ID" value="NC_016935.1"/>
</dbReference>
<dbReference type="PANTHER" id="PTHR43358">
    <property type="entry name" value="ALPHA/BETA-HYDROLASE"/>
    <property type="match status" value="1"/>
</dbReference>
<feature type="domain" description="AB hydrolase-1" evidence="1">
    <location>
        <begin position="85"/>
        <end position="293"/>
    </location>
</feature>
<accession>H6NQA5</accession>
<dbReference type="KEGG" id="pmq:PM3016_5214"/>
<dbReference type="InterPro" id="IPR029058">
    <property type="entry name" value="AB_hydrolase_fold"/>
</dbReference>
<evidence type="ECO:0000313" key="3">
    <source>
        <dbReference type="Proteomes" id="UP000007523"/>
    </source>
</evidence>
<dbReference type="Pfam" id="PF12697">
    <property type="entry name" value="Abhydrolase_6"/>
    <property type="match status" value="1"/>
</dbReference>
<gene>
    <name evidence="2" type="ORF">PM3016_5214</name>
</gene>
<evidence type="ECO:0000259" key="1">
    <source>
        <dbReference type="Pfam" id="PF12697"/>
    </source>
</evidence>
<dbReference type="EMBL" id="CP003235">
    <property type="protein sequence ID" value="AFC31929.1"/>
    <property type="molecule type" value="Genomic_DNA"/>
</dbReference>
<dbReference type="InterPro" id="IPR052920">
    <property type="entry name" value="DNA-binding_regulatory"/>
</dbReference>
<name>H6NQA5_9BACL</name>
<organism evidence="2 3">
    <name type="scientific">Paenibacillus mucilaginosus 3016</name>
    <dbReference type="NCBI Taxonomy" id="1116391"/>
    <lineage>
        <taxon>Bacteria</taxon>
        <taxon>Bacillati</taxon>
        <taxon>Bacillota</taxon>
        <taxon>Bacilli</taxon>
        <taxon>Bacillales</taxon>
        <taxon>Paenibacillaceae</taxon>
        <taxon>Paenibacillus</taxon>
    </lineage>
</organism>
<protein>
    <submittedName>
        <fullName evidence="2">Peptidase S15</fullName>
    </submittedName>
</protein>
<dbReference type="HOGENOM" id="CLU_029375_6_3_9"/>
<reference evidence="2 3" key="1">
    <citation type="journal article" date="2012" name="J. Bacteriol.">
        <title>Complete Genome Sequence of Paenibacillus mucilaginosus 3016, a Bacterium Functional as Microbial Fertilizer.</title>
        <authorList>
            <person name="Ma M."/>
            <person name="Wang Z."/>
            <person name="Li L."/>
            <person name="Jiang X."/>
            <person name="Guan D."/>
            <person name="Cao F."/>
            <person name="Chen H."/>
            <person name="Wang X."/>
            <person name="Shen D."/>
            <person name="Du B."/>
            <person name="Li J."/>
        </authorList>
    </citation>
    <scope>NUCLEOTIDE SEQUENCE [LARGE SCALE GENOMIC DNA]</scope>
    <source>
        <strain evidence="2 3">3016</strain>
    </source>
</reference>
<keyword evidence="3" id="KW-1185">Reference proteome</keyword>
<dbReference type="Gene3D" id="3.40.50.1820">
    <property type="entry name" value="alpha/beta hydrolase"/>
    <property type="match status" value="1"/>
</dbReference>
<dbReference type="Proteomes" id="UP000007523">
    <property type="component" value="Chromosome"/>
</dbReference>
<evidence type="ECO:0000313" key="2">
    <source>
        <dbReference type="EMBL" id="AFC31929.1"/>
    </source>
</evidence>